<evidence type="ECO:0000313" key="2">
    <source>
        <dbReference type="Proteomes" id="UP000823674"/>
    </source>
</evidence>
<dbReference type="Proteomes" id="UP000823674">
    <property type="component" value="Chromosome A03"/>
</dbReference>
<name>A0ABQ7N4F9_BRACM</name>
<organism evidence="1 2">
    <name type="scientific">Brassica rapa subsp. trilocularis</name>
    <dbReference type="NCBI Taxonomy" id="1813537"/>
    <lineage>
        <taxon>Eukaryota</taxon>
        <taxon>Viridiplantae</taxon>
        <taxon>Streptophyta</taxon>
        <taxon>Embryophyta</taxon>
        <taxon>Tracheophyta</taxon>
        <taxon>Spermatophyta</taxon>
        <taxon>Magnoliopsida</taxon>
        <taxon>eudicotyledons</taxon>
        <taxon>Gunneridae</taxon>
        <taxon>Pentapetalae</taxon>
        <taxon>rosids</taxon>
        <taxon>malvids</taxon>
        <taxon>Brassicales</taxon>
        <taxon>Brassicaceae</taxon>
        <taxon>Brassiceae</taxon>
        <taxon>Brassica</taxon>
    </lineage>
</organism>
<comment type="caution">
    <text evidence="1">The sequence shown here is derived from an EMBL/GenBank/DDBJ whole genome shotgun (WGS) entry which is preliminary data.</text>
</comment>
<protein>
    <submittedName>
        <fullName evidence="1">Uncharacterized protein</fullName>
    </submittedName>
</protein>
<proteinExistence type="predicted"/>
<gene>
    <name evidence="1" type="primary">A03g504780.1_BraROA</name>
    <name evidence="1" type="ORF">IGI04_011891</name>
</gene>
<dbReference type="EMBL" id="JADBGQ010000003">
    <property type="protein sequence ID" value="KAG5405772.1"/>
    <property type="molecule type" value="Genomic_DNA"/>
</dbReference>
<sequence length="183" mass="19866">MNSRRSNPTSSGFNPWLRRSTTCPATSPFVPMAFASSITAWIILSGAINPLDMTVICSNAKERSASPAKTAIASPNTLFSKRNGLPLRRSALSMHGRSSWIRELVWIISTAQAADMAIASSPPTSSHAAMQSRDLTRFPPASSEYRTASWIVRGFKSGKETSRAAFTDSALPIIYDLKSKVEL</sequence>
<reference evidence="1 2" key="1">
    <citation type="submission" date="2021-03" db="EMBL/GenBank/DDBJ databases">
        <authorList>
            <person name="King G.J."/>
            <person name="Bancroft I."/>
            <person name="Baten A."/>
            <person name="Bloomfield J."/>
            <person name="Borpatragohain P."/>
            <person name="He Z."/>
            <person name="Irish N."/>
            <person name="Irwin J."/>
            <person name="Liu K."/>
            <person name="Mauleon R.P."/>
            <person name="Moore J."/>
            <person name="Morris R."/>
            <person name="Ostergaard L."/>
            <person name="Wang B."/>
            <person name="Wells R."/>
        </authorList>
    </citation>
    <scope>NUCLEOTIDE SEQUENCE [LARGE SCALE GENOMIC DNA]</scope>
    <source>
        <strain evidence="1">R-o-18</strain>
        <tissue evidence="1">Leaf</tissue>
    </source>
</reference>
<evidence type="ECO:0000313" key="1">
    <source>
        <dbReference type="EMBL" id="KAG5405772.1"/>
    </source>
</evidence>
<keyword evidence="2" id="KW-1185">Reference proteome</keyword>
<accession>A0ABQ7N4F9</accession>